<dbReference type="Proteomes" id="UP001273166">
    <property type="component" value="Unassembled WGS sequence"/>
</dbReference>
<dbReference type="RefSeq" id="XP_062718612.1">
    <property type="nucleotide sequence ID" value="XM_062869678.1"/>
</dbReference>
<keyword evidence="3" id="KW-1185">Reference proteome</keyword>
<organism evidence="2 3">
    <name type="scientific">Chaetomium strumarium</name>
    <dbReference type="NCBI Taxonomy" id="1170767"/>
    <lineage>
        <taxon>Eukaryota</taxon>
        <taxon>Fungi</taxon>
        <taxon>Dikarya</taxon>
        <taxon>Ascomycota</taxon>
        <taxon>Pezizomycotina</taxon>
        <taxon>Sordariomycetes</taxon>
        <taxon>Sordariomycetidae</taxon>
        <taxon>Sordariales</taxon>
        <taxon>Chaetomiaceae</taxon>
        <taxon>Chaetomium</taxon>
    </lineage>
</organism>
<dbReference type="EMBL" id="JAUDZG010000006">
    <property type="protein sequence ID" value="KAK3302832.1"/>
    <property type="molecule type" value="Genomic_DNA"/>
</dbReference>
<sequence>MRLYMNKISFASVAESSARRMAAFLLLLFWALPVMVLATGPRAPPKAVRSTYTQSRDSCTETQFLVCYGPNGGQAQNLSTDDIAYAAAYLRWHAAHLGDPLWAMPPETSCSEWTIPIPNPNTLLVLAKHVSPEVDSSVTYYDLARTIDGGGPDGTALERAASLLGSCGANGGQMGVTVNANDPAYHMPDYVSSGAKQEGIIVKLVRNPNA</sequence>
<proteinExistence type="predicted"/>
<reference evidence="2" key="1">
    <citation type="journal article" date="2023" name="Mol. Phylogenet. Evol.">
        <title>Genome-scale phylogeny and comparative genomics of the fungal order Sordariales.</title>
        <authorList>
            <person name="Hensen N."/>
            <person name="Bonometti L."/>
            <person name="Westerberg I."/>
            <person name="Brannstrom I.O."/>
            <person name="Guillou S."/>
            <person name="Cros-Aarteil S."/>
            <person name="Calhoun S."/>
            <person name="Haridas S."/>
            <person name="Kuo A."/>
            <person name="Mondo S."/>
            <person name="Pangilinan J."/>
            <person name="Riley R."/>
            <person name="LaButti K."/>
            <person name="Andreopoulos B."/>
            <person name="Lipzen A."/>
            <person name="Chen C."/>
            <person name="Yan M."/>
            <person name="Daum C."/>
            <person name="Ng V."/>
            <person name="Clum A."/>
            <person name="Steindorff A."/>
            <person name="Ohm R.A."/>
            <person name="Martin F."/>
            <person name="Silar P."/>
            <person name="Natvig D.O."/>
            <person name="Lalanne C."/>
            <person name="Gautier V."/>
            <person name="Ament-Velasquez S.L."/>
            <person name="Kruys A."/>
            <person name="Hutchinson M.I."/>
            <person name="Powell A.J."/>
            <person name="Barry K."/>
            <person name="Miller A.N."/>
            <person name="Grigoriev I.V."/>
            <person name="Debuchy R."/>
            <person name="Gladieux P."/>
            <person name="Hiltunen Thoren M."/>
            <person name="Johannesson H."/>
        </authorList>
    </citation>
    <scope>NUCLEOTIDE SEQUENCE</scope>
    <source>
        <strain evidence="2">CBS 333.67</strain>
    </source>
</reference>
<accession>A0AAJ0GMS7</accession>
<evidence type="ECO:0000313" key="2">
    <source>
        <dbReference type="EMBL" id="KAK3302832.1"/>
    </source>
</evidence>
<dbReference type="AlphaFoldDB" id="A0AAJ0GMS7"/>
<gene>
    <name evidence="2" type="ORF">B0T15DRAFT_538348</name>
</gene>
<evidence type="ECO:0000256" key="1">
    <source>
        <dbReference type="SAM" id="SignalP"/>
    </source>
</evidence>
<keyword evidence="1" id="KW-0732">Signal</keyword>
<reference evidence="2" key="2">
    <citation type="submission" date="2023-06" db="EMBL/GenBank/DDBJ databases">
        <authorList>
            <consortium name="Lawrence Berkeley National Laboratory"/>
            <person name="Mondo S.J."/>
            <person name="Hensen N."/>
            <person name="Bonometti L."/>
            <person name="Westerberg I."/>
            <person name="Brannstrom I.O."/>
            <person name="Guillou S."/>
            <person name="Cros-Aarteil S."/>
            <person name="Calhoun S."/>
            <person name="Haridas S."/>
            <person name="Kuo A."/>
            <person name="Pangilinan J."/>
            <person name="Riley R."/>
            <person name="Labutti K."/>
            <person name="Andreopoulos B."/>
            <person name="Lipzen A."/>
            <person name="Chen C."/>
            <person name="Yanf M."/>
            <person name="Daum C."/>
            <person name="Ng V."/>
            <person name="Clum A."/>
            <person name="Steindorff A."/>
            <person name="Ohm R."/>
            <person name="Martin F."/>
            <person name="Silar P."/>
            <person name="Natvig D."/>
            <person name="Lalanne C."/>
            <person name="Gautier V."/>
            <person name="Ament-Velasquez S.L."/>
            <person name="Kruys A."/>
            <person name="Hutchinson M.I."/>
            <person name="Powell A.J."/>
            <person name="Barry K."/>
            <person name="Miller A.N."/>
            <person name="Grigoriev I.V."/>
            <person name="Debuchy R."/>
            <person name="Gladieux P."/>
            <person name="Thoren M.H."/>
            <person name="Johannesson H."/>
        </authorList>
    </citation>
    <scope>NUCLEOTIDE SEQUENCE</scope>
    <source>
        <strain evidence="2">CBS 333.67</strain>
    </source>
</reference>
<comment type="caution">
    <text evidence="2">The sequence shown here is derived from an EMBL/GenBank/DDBJ whole genome shotgun (WGS) entry which is preliminary data.</text>
</comment>
<evidence type="ECO:0000313" key="3">
    <source>
        <dbReference type="Proteomes" id="UP001273166"/>
    </source>
</evidence>
<dbReference type="GeneID" id="87888507"/>
<name>A0AAJ0GMS7_9PEZI</name>
<feature type="chain" id="PRO_5042486258" evidence="1">
    <location>
        <begin position="39"/>
        <end position="210"/>
    </location>
</feature>
<protein>
    <submittedName>
        <fullName evidence="2">Uncharacterized protein</fullName>
    </submittedName>
</protein>
<feature type="signal peptide" evidence="1">
    <location>
        <begin position="1"/>
        <end position="38"/>
    </location>
</feature>